<proteinExistence type="predicted"/>
<gene>
    <name evidence="1" type="ORF">XELAEV_18006701mg</name>
</gene>
<name>A0A974I4F3_XENLA</name>
<dbReference type="Proteomes" id="UP000694892">
    <property type="component" value="Chromosome 1L"/>
</dbReference>
<dbReference type="AlphaFoldDB" id="A0A974I4F3"/>
<reference evidence="2" key="1">
    <citation type="journal article" date="2016" name="Nature">
        <title>Genome evolution in the allotetraploid frog Xenopus laevis.</title>
        <authorList>
            <person name="Session A.M."/>
            <person name="Uno Y."/>
            <person name="Kwon T."/>
            <person name="Chapman J.A."/>
            <person name="Toyoda A."/>
            <person name="Takahashi S."/>
            <person name="Fukui A."/>
            <person name="Hikosaka A."/>
            <person name="Suzuki A."/>
            <person name="Kondo M."/>
            <person name="van Heeringen S.J."/>
            <person name="Quigley I."/>
            <person name="Heinz S."/>
            <person name="Ogino H."/>
            <person name="Ochi H."/>
            <person name="Hellsten U."/>
            <person name="Lyons J.B."/>
            <person name="Simakov O."/>
            <person name="Putnam N."/>
            <person name="Stites J."/>
            <person name="Kuroki Y."/>
            <person name="Tanaka T."/>
            <person name="Michiue T."/>
            <person name="Watanabe M."/>
            <person name="Bogdanovic O."/>
            <person name="Lister R."/>
            <person name="Georgiou G."/>
            <person name="Paranjpe S.S."/>
            <person name="van Kruijsbergen I."/>
            <person name="Shu S."/>
            <person name="Carlson J."/>
            <person name="Kinoshita T."/>
            <person name="Ohta Y."/>
            <person name="Mawaribuchi S."/>
            <person name="Jenkins J."/>
            <person name="Grimwood J."/>
            <person name="Schmutz J."/>
            <person name="Mitros T."/>
            <person name="Mozaffari S.V."/>
            <person name="Suzuki Y."/>
            <person name="Haramoto Y."/>
            <person name="Yamamoto T.S."/>
            <person name="Takagi C."/>
            <person name="Heald R."/>
            <person name="Miller K."/>
            <person name="Haudenschild C."/>
            <person name="Kitzman J."/>
            <person name="Nakayama T."/>
            <person name="Izutsu Y."/>
            <person name="Robert J."/>
            <person name="Fortriede J."/>
            <person name="Burns K."/>
            <person name="Lotay V."/>
            <person name="Karimi K."/>
            <person name="Yasuoka Y."/>
            <person name="Dichmann D.S."/>
            <person name="Flajnik M.F."/>
            <person name="Houston D.W."/>
            <person name="Shendure J."/>
            <person name="DuPasquier L."/>
            <person name="Vize P.D."/>
            <person name="Zorn A.M."/>
            <person name="Ito M."/>
            <person name="Marcotte E.M."/>
            <person name="Wallingford J.B."/>
            <person name="Ito Y."/>
            <person name="Asashima M."/>
            <person name="Ueno N."/>
            <person name="Matsuda Y."/>
            <person name="Veenstra G.J."/>
            <person name="Fujiyama A."/>
            <person name="Harland R.M."/>
            <person name="Taira M."/>
            <person name="Rokhsar D.S."/>
        </authorList>
    </citation>
    <scope>NUCLEOTIDE SEQUENCE [LARGE SCALE GENOMIC DNA]</scope>
    <source>
        <strain evidence="2">J</strain>
    </source>
</reference>
<organism evidence="1 2">
    <name type="scientific">Xenopus laevis</name>
    <name type="common">African clawed frog</name>
    <dbReference type="NCBI Taxonomy" id="8355"/>
    <lineage>
        <taxon>Eukaryota</taxon>
        <taxon>Metazoa</taxon>
        <taxon>Chordata</taxon>
        <taxon>Craniata</taxon>
        <taxon>Vertebrata</taxon>
        <taxon>Euteleostomi</taxon>
        <taxon>Amphibia</taxon>
        <taxon>Batrachia</taxon>
        <taxon>Anura</taxon>
        <taxon>Pipoidea</taxon>
        <taxon>Pipidae</taxon>
        <taxon>Xenopodinae</taxon>
        <taxon>Xenopus</taxon>
        <taxon>Xenopus</taxon>
    </lineage>
</organism>
<evidence type="ECO:0000313" key="1">
    <source>
        <dbReference type="EMBL" id="OCU00924.1"/>
    </source>
</evidence>
<protein>
    <submittedName>
        <fullName evidence="1">Uncharacterized protein</fullName>
    </submittedName>
</protein>
<dbReference type="EMBL" id="CM004466">
    <property type="protein sequence ID" value="OCU00924.1"/>
    <property type="molecule type" value="Genomic_DNA"/>
</dbReference>
<evidence type="ECO:0000313" key="2">
    <source>
        <dbReference type="Proteomes" id="UP000694892"/>
    </source>
</evidence>
<accession>A0A974I4F3</accession>
<sequence>MPRDFASHGNAAVSERLEAAFLACPALLKGLLQNVYGGVRLFGFTDKECLAVKGSALPDMKQVHSINNK</sequence>